<dbReference type="PRINTS" id="PR01736">
    <property type="entry name" value="PHPHTRNFRASE"/>
</dbReference>
<comment type="caution">
    <text evidence="18">The sequence shown here is derived from an EMBL/GenBank/DDBJ whole genome shotgun (WGS) entry which is preliminary data.</text>
</comment>
<name>A0A1F6PBA3_9BACT</name>
<evidence type="ECO:0000256" key="5">
    <source>
        <dbReference type="ARBA" id="ARBA00011996"/>
    </source>
</evidence>
<evidence type="ECO:0000259" key="16">
    <source>
        <dbReference type="Pfam" id="PF01326"/>
    </source>
</evidence>
<feature type="domain" description="PEP-utilising enzyme C-terminal" evidence="17">
    <location>
        <begin position="473"/>
        <end position="782"/>
    </location>
</feature>
<evidence type="ECO:0000256" key="11">
    <source>
        <dbReference type="ARBA" id="ARBA00022840"/>
    </source>
</evidence>
<dbReference type="Gene3D" id="3.20.20.60">
    <property type="entry name" value="Phosphoenolpyruvate-binding domains"/>
    <property type="match status" value="1"/>
</dbReference>
<evidence type="ECO:0000256" key="12">
    <source>
        <dbReference type="ARBA" id="ARBA00022842"/>
    </source>
</evidence>
<comment type="function">
    <text evidence="2">Catalyzes the phosphorylation of pyruvate to phosphoenolpyruvate.</text>
</comment>
<keyword evidence="9" id="KW-0547">Nucleotide-binding</keyword>
<dbReference type="Gene3D" id="3.30.470.20">
    <property type="entry name" value="ATP-grasp fold, B domain"/>
    <property type="match status" value="1"/>
</dbReference>
<evidence type="ECO:0000256" key="1">
    <source>
        <dbReference type="ARBA" id="ARBA00001946"/>
    </source>
</evidence>
<gene>
    <name evidence="18" type="ORF">A2563_02200</name>
</gene>
<dbReference type="EC" id="2.7.9.2" evidence="5"/>
<dbReference type="SUPFAM" id="SSF56059">
    <property type="entry name" value="Glutathione synthetase ATP-binding domain-like"/>
    <property type="match status" value="1"/>
</dbReference>
<dbReference type="EMBL" id="MFRA01000001">
    <property type="protein sequence ID" value="OGH93398.1"/>
    <property type="molecule type" value="Genomic_DNA"/>
</dbReference>
<dbReference type="InterPro" id="IPR036637">
    <property type="entry name" value="Phosphohistidine_dom_sf"/>
</dbReference>
<comment type="pathway">
    <text evidence="3">Carbohydrate biosynthesis; gluconeogenesis.</text>
</comment>
<evidence type="ECO:0000256" key="13">
    <source>
        <dbReference type="ARBA" id="ARBA00033470"/>
    </source>
</evidence>
<dbReference type="GO" id="GO:0005524">
    <property type="term" value="F:ATP binding"/>
    <property type="evidence" value="ECO:0007669"/>
    <property type="project" value="UniProtKB-KW"/>
</dbReference>
<dbReference type="InterPro" id="IPR006319">
    <property type="entry name" value="PEP_synth"/>
</dbReference>
<dbReference type="PROSITE" id="PS00370">
    <property type="entry name" value="PEP_ENZYMES_PHOS_SITE"/>
    <property type="match status" value="1"/>
</dbReference>
<comment type="similarity">
    <text evidence="4">Belongs to the PEP-utilizing enzyme family.</text>
</comment>
<accession>A0A1F6PBA3</accession>
<comment type="cofactor">
    <cofactor evidence="1">
        <name>Mg(2+)</name>
        <dbReference type="ChEBI" id="CHEBI:18420"/>
    </cofactor>
</comment>
<dbReference type="InterPro" id="IPR023151">
    <property type="entry name" value="PEP_util_CS"/>
</dbReference>
<dbReference type="InterPro" id="IPR040442">
    <property type="entry name" value="Pyrv_kinase-like_dom_sf"/>
</dbReference>
<proteinExistence type="inferred from homology"/>
<dbReference type="GO" id="GO:0006094">
    <property type="term" value="P:gluconeogenesis"/>
    <property type="evidence" value="ECO:0007669"/>
    <property type="project" value="UniProtKB-UniPathway"/>
</dbReference>
<evidence type="ECO:0000256" key="2">
    <source>
        <dbReference type="ARBA" id="ARBA00002988"/>
    </source>
</evidence>
<evidence type="ECO:0000259" key="15">
    <source>
        <dbReference type="Pfam" id="PF00391"/>
    </source>
</evidence>
<dbReference type="FunFam" id="3.30.470.20:FF:000017">
    <property type="entry name" value="Phosphoenolpyruvate synthase"/>
    <property type="match status" value="1"/>
</dbReference>
<dbReference type="InterPro" id="IPR008279">
    <property type="entry name" value="PEP-util_enz_mobile_dom"/>
</dbReference>
<protein>
    <recommendedName>
        <fullName evidence="6">Phosphoenolpyruvate synthase</fullName>
        <ecNumber evidence="5">2.7.9.2</ecNumber>
    </recommendedName>
    <alternativeName>
        <fullName evidence="13">Pyruvate, water dikinase</fullName>
    </alternativeName>
</protein>
<dbReference type="UniPathway" id="UPA00138"/>
<dbReference type="Pfam" id="PF00391">
    <property type="entry name" value="PEP-utilizers"/>
    <property type="match status" value="1"/>
</dbReference>
<dbReference type="Proteomes" id="UP000176634">
    <property type="component" value="Unassembled WGS sequence"/>
</dbReference>
<reference evidence="18 19" key="1">
    <citation type="journal article" date="2016" name="Nat. Commun.">
        <title>Thousands of microbial genomes shed light on interconnected biogeochemical processes in an aquifer system.</title>
        <authorList>
            <person name="Anantharaman K."/>
            <person name="Brown C.T."/>
            <person name="Hug L.A."/>
            <person name="Sharon I."/>
            <person name="Castelle C.J."/>
            <person name="Probst A.J."/>
            <person name="Thomas B.C."/>
            <person name="Singh A."/>
            <person name="Wilkins M.J."/>
            <person name="Karaoz U."/>
            <person name="Brodie E.L."/>
            <person name="Williams K.H."/>
            <person name="Hubbard S.S."/>
            <person name="Banfield J.F."/>
        </authorList>
    </citation>
    <scope>NUCLEOTIDE SEQUENCE [LARGE SCALE GENOMIC DNA]</scope>
</reference>
<dbReference type="Pfam" id="PF01326">
    <property type="entry name" value="PPDK_N"/>
    <property type="match status" value="1"/>
</dbReference>
<evidence type="ECO:0000256" key="9">
    <source>
        <dbReference type="ARBA" id="ARBA00022741"/>
    </source>
</evidence>
<dbReference type="InterPro" id="IPR002192">
    <property type="entry name" value="PPDK_AMP/ATP-bd"/>
</dbReference>
<dbReference type="NCBIfam" id="TIGR01418">
    <property type="entry name" value="PEP_synth"/>
    <property type="match status" value="1"/>
</dbReference>
<dbReference type="Pfam" id="PF02896">
    <property type="entry name" value="PEP-utilizers_C"/>
    <property type="match status" value="1"/>
</dbReference>
<dbReference type="NCBIfam" id="NF005057">
    <property type="entry name" value="PRK06464.1"/>
    <property type="match status" value="1"/>
</dbReference>
<dbReference type="InterPro" id="IPR015813">
    <property type="entry name" value="Pyrv/PenolPyrv_kinase-like_dom"/>
</dbReference>
<keyword evidence="7" id="KW-0808">Transferase</keyword>
<sequence>MMYISWFKDLTIKDIPSVGGKNASLGEMYAKLTSKGMKVPNGFALTADVYWDFIKENKLDKRIKDTLKGLDKKNVHDLAVVGAKIRKMILESRFSKDAEKAIVAAYKELCKSSKKTNIDVAVRSSATAEDLPDASFAGQQETYLNVRGDKELLLASKKCIASLFTDRAISYREDKGYDHTAIALSVGVQEMVRSDMGASGVMFTLDTESGFKGVVLINAAYGLGEYVVKGRVTPDQFYVFKDGLKNGFKSIISKQLGTKEVKLVYGKVGTKQEKVKLSDQKVYSLADDEVLQLSKWGVMIEEHYGHPMDIEWAKDGQNGQLYIVQARSETVRSKIVNVIEQYQLKQKEKGKILLTGTSVGQKIGQGRARVINSPKQMKQFKPGEVLITRITDPDWEPIMRMASAIVTEQGGKTSHAAIVSRELGTPAIVGAAKARQVIKNGQEITVSCAEGEAGYVYKGLLPFEVLKTEIKSVPDTRTKIMMNVGDPSSAFTLSALPNDGVGLAREEFIFTNFVKIHPLALVNYKDQPKEIKQKIDELTVGYKDKAKYCVDKLAEGIAFITAAFHPNDVIVRLSDFKTNEYATLVGGGAYEPKEENPMIGWRGASRYYDEKYKAGFKLECEAIKKVRNQWGMKNLIVMVPFCRTVEEGKKVLATMKEFGLERGKDGLQVYVMCEIPANVILAKEFSEIFDGFSIGSNDLTQLTLGVDRDSALVSHVYDEKNEAVKTLIRQVIKVAHENKRKVGICGQAPSDYPEFAEFLVQEGIDSISLNPDTVLKTRERIFAMEKKVAAKPPSSFKMGVASKMLLIFGVLGLATSLGGYTCQTVNDNKMSAADVQIEVANQVALAKSELKREMEQEFERKQSEGRSNYVEDSFAKFTLAYPLGWVISHEDGMVKFSSVNGSQEWFSISEGKPAQSRDFKEFSQTTSTAENEGYPTNTWRGYPAKFFFTLPFKSEYAVRLLEIYPDGYNKSKTVIKIMGNTSKFNEFIFSSMTDFKVN</sequence>
<evidence type="ECO:0000256" key="4">
    <source>
        <dbReference type="ARBA" id="ARBA00007837"/>
    </source>
</evidence>
<dbReference type="Gene3D" id="3.30.1490.20">
    <property type="entry name" value="ATP-grasp fold, A domain"/>
    <property type="match status" value="1"/>
</dbReference>
<evidence type="ECO:0000256" key="10">
    <source>
        <dbReference type="ARBA" id="ARBA00022777"/>
    </source>
</evidence>
<dbReference type="PANTHER" id="PTHR43030:SF1">
    <property type="entry name" value="PHOSPHOENOLPYRUVATE SYNTHASE"/>
    <property type="match status" value="1"/>
</dbReference>
<dbReference type="SUPFAM" id="SSF51621">
    <property type="entry name" value="Phosphoenolpyruvate/pyruvate domain"/>
    <property type="match status" value="1"/>
</dbReference>
<evidence type="ECO:0000256" key="14">
    <source>
        <dbReference type="ARBA" id="ARBA00047700"/>
    </source>
</evidence>
<evidence type="ECO:0000256" key="8">
    <source>
        <dbReference type="ARBA" id="ARBA00022723"/>
    </source>
</evidence>
<dbReference type="Gene3D" id="3.50.30.10">
    <property type="entry name" value="Phosphohistidine domain"/>
    <property type="match status" value="1"/>
</dbReference>
<dbReference type="InterPro" id="IPR013815">
    <property type="entry name" value="ATP_grasp_subdomain_1"/>
</dbReference>
<dbReference type="GO" id="GO:0008986">
    <property type="term" value="F:pyruvate, water dikinase activity"/>
    <property type="evidence" value="ECO:0007669"/>
    <property type="project" value="UniProtKB-EC"/>
</dbReference>
<dbReference type="AlphaFoldDB" id="A0A1F6PBA3"/>
<evidence type="ECO:0000256" key="6">
    <source>
        <dbReference type="ARBA" id="ARBA00021623"/>
    </source>
</evidence>
<keyword evidence="11" id="KW-0067">ATP-binding</keyword>
<evidence type="ECO:0000259" key="17">
    <source>
        <dbReference type="Pfam" id="PF02896"/>
    </source>
</evidence>
<evidence type="ECO:0000313" key="18">
    <source>
        <dbReference type="EMBL" id="OGH93398.1"/>
    </source>
</evidence>
<dbReference type="PANTHER" id="PTHR43030">
    <property type="entry name" value="PHOSPHOENOLPYRUVATE SYNTHASE"/>
    <property type="match status" value="1"/>
</dbReference>
<keyword evidence="12" id="KW-0460">Magnesium</keyword>
<dbReference type="STRING" id="1798705.A2563_02200"/>
<evidence type="ECO:0000256" key="7">
    <source>
        <dbReference type="ARBA" id="ARBA00022679"/>
    </source>
</evidence>
<dbReference type="FunFam" id="3.30.1490.20:FF:000010">
    <property type="entry name" value="Phosphoenolpyruvate synthase"/>
    <property type="match status" value="1"/>
</dbReference>
<dbReference type="InterPro" id="IPR000121">
    <property type="entry name" value="PEP_util_C"/>
</dbReference>
<feature type="domain" description="PEP-utilising enzyme mobile" evidence="15">
    <location>
        <begin position="380"/>
        <end position="451"/>
    </location>
</feature>
<organism evidence="18 19">
    <name type="scientific">Candidatus Magasanikbacteria bacterium RIFOXYD1_FULL_40_23</name>
    <dbReference type="NCBI Taxonomy" id="1798705"/>
    <lineage>
        <taxon>Bacteria</taxon>
        <taxon>Candidatus Magasanikiibacteriota</taxon>
    </lineage>
</organism>
<dbReference type="GO" id="GO:0046872">
    <property type="term" value="F:metal ion binding"/>
    <property type="evidence" value="ECO:0007669"/>
    <property type="project" value="UniProtKB-KW"/>
</dbReference>
<feature type="domain" description="Pyruvate phosphate dikinase AMP/ATP-binding" evidence="16">
    <location>
        <begin position="16"/>
        <end position="343"/>
    </location>
</feature>
<evidence type="ECO:0000313" key="19">
    <source>
        <dbReference type="Proteomes" id="UP000176634"/>
    </source>
</evidence>
<dbReference type="SUPFAM" id="SSF52009">
    <property type="entry name" value="Phosphohistidine domain"/>
    <property type="match status" value="1"/>
</dbReference>
<keyword evidence="10" id="KW-0418">Kinase</keyword>
<evidence type="ECO:0000256" key="3">
    <source>
        <dbReference type="ARBA" id="ARBA00004742"/>
    </source>
</evidence>
<dbReference type="PROSITE" id="PS00742">
    <property type="entry name" value="PEP_ENZYMES_2"/>
    <property type="match status" value="1"/>
</dbReference>
<keyword evidence="8" id="KW-0479">Metal-binding</keyword>
<dbReference type="InterPro" id="IPR018274">
    <property type="entry name" value="PEP_util_AS"/>
</dbReference>
<comment type="catalytic activity">
    <reaction evidence="14">
        <text>pyruvate + ATP + H2O = phosphoenolpyruvate + AMP + phosphate + 2 H(+)</text>
        <dbReference type="Rhea" id="RHEA:11364"/>
        <dbReference type="ChEBI" id="CHEBI:15361"/>
        <dbReference type="ChEBI" id="CHEBI:15377"/>
        <dbReference type="ChEBI" id="CHEBI:15378"/>
        <dbReference type="ChEBI" id="CHEBI:30616"/>
        <dbReference type="ChEBI" id="CHEBI:43474"/>
        <dbReference type="ChEBI" id="CHEBI:58702"/>
        <dbReference type="ChEBI" id="CHEBI:456215"/>
        <dbReference type="EC" id="2.7.9.2"/>
    </reaction>
</comment>